<dbReference type="SMART" id="SM00922">
    <property type="entry name" value="MR_MLE"/>
    <property type="match status" value="1"/>
</dbReference>
<dbReference type="EMBL" id="CP009112">
    <property type="protein sequence ID" value="ANS32342.1"/>
    <property type="molecule type" value="Genomic_DNA"/>
</dbReference>
<sequence length="373" mass="39532">MPNLTVSGVRTTIVDLPILRPHRFANHSIDAQTYLLVEVVTDAGFVGLGEGVSPGGPWWGGESIEGQKQIIDCYLAPALIGSDVEDLAGTRRQLDRIAFANLFAKAALETALLDAIGQAHNVALSTLLGGATRTELPLRWPLSGAGTGGTLEEAAERVAAGYRRIKFKMGALAPREDIDRVGELVDKIGDGVDYLGDPNGTWDLRTATWAVRELEAIGLSAVEQPVERRDVRGLAELRSRADRIDIMADESVCVPADALEVVRERACDSVAVKPGKAGGLRAAALIAAILDTASIGPYGGTALESPVGTAASAHLFATFPRLLHGCELVGPLLLADSVITEPLAYTDGILTVPTGPGLGVRLDHDKVDRYRRR</sequence>
<dbReference type="SFLD" id="SFLDS00001">
    <property type="entry name" value="Enolase"/>
    <property type="match status" value="1"/>
</dbReference>
<protein>
    <submittedName>
        <fullName evidence="9 10">Muconate cycloisomerase</fullName>
    </submittedName>
    <submittedName>
        <fullName evidence="8">Chloromuconate cycloisomerase</fullName>
    </submittedName>
</protein>
<evidence type="ECO:0000256" key="1">
    <source>
        <dbReference type="ARBA" id="ARBA00001936"/>
    </source>
</evidence>
<dbReference type="CDD" id="cd03318">
    <property type="entry name" value="MLE"/>
    <property type="match status" value="1"/>
</dbReference>
<name>O67985_RHOOP</name>
<dbReference type="PANTHER" id="PTHR48080">
    <property type="entry name" value="D-GALACTONATE DEHYDRATASE-RELATED"/>
    <property type="match status" value="1"/>
</dbReference>
<dbReference type="SFLD" id="SFLDG01258">
    <property type="entry name" value="(chloro)muconate_cycloisomeras"/>
    <property type="match status" value="1"/>
</dbReference>
<dbReference type="InterPro" id="IPR034593">
    <property type="entry name" value="DgoD-like"/>
</dbReference>
<dbReference type="GO" id="GO:0030145">
    <property type="term" value="F:manganese ion binding"/>
    <property type="evidence" value="ECO:0007669"/>
    <property type="project" value="InterPro"/>
</dbReference>
<keyword evidence="5" id="KW-0464">Manganese</keyword>
<reference evidence="9 11" key="2">
    <citation type="submission" date="2014-07" db="EMBL/GenBank/DDBJ databases">
        <authorList>
            <person name="Zhang J.E."/>
            <person name="Yang H."/>
            <person name="Guo J."/>
            <person name="Deng Z."/>
            <person name="Luo H."/>
            <person name="Luo M."/>
            <person name="Zhao B."/>
        </authorList>
    </citation>
    <scope>NUCLEOTIDE SEQUENCE [LARGE SCALE GENOMIC DNA]</scope>
    <source>
        <strain evidence="9 11">1CP</strain>
        <plasmid evidence="11">Plasmid pr1cp1</plasmid>
        <plasmid evidence="9">pR1CP1</plasmid>
    </source>
</reference>
<evidence type="ECO:0000313" key="9">
    <source>
        <dbReference type="EMBL" id="ANS32248.1"/>
    </source>
</evidence>
<dbReference type="PANTHER" id="PTHR48080:SF3">
    <property type="entry name" value="ENOLASE SUPERFAMILY MEMBER DDB_G0284701"/>
    <property type="match status" value="1"/>
</dbReference>
<dbReference type="EMBL" id="AF003948">
    <property type="protein sequence ID" value="AAC38249.1"/>
    <property type="molecule type" value="Genomic_DNA"/>
</dbReference>
<evidence type="ECO:0000313" key="10">
    <source>
        <dbReference type="EMBL" id="ANS32342.1"/>
    </source>
</evidence>
<evidence type="ECO:0000313" key="8">
    <source>
        <dbReference type="EMBL" id="AAC38249.1"/>
    </source>
</evidence>
<dbReference type="InterPro" id="IPR029017">
    <property type="entry name" value="Enolase-like_N"/>
</dbReference>
<dbReference type="GO" id="GO:0018849">
    <property type="term" value="F:muconate cycloisomerase activity"/>
    <property type="evidence" value="ECO:0007669"/>
    <property type="project" value="InterPro"/>
</dbReference>
<dbReference type="Pfam" id="PF13378">
    <property type="entry name" value="MR_MLE_C"/>
    <property type="match status" value="1"/>
</dbReference>
<dbReference type="SUPFAM" id="SSF51604">
    <property type="entry name" value="Enolase C-terminal domain-like"/>
    <property type="match status" value="1"/>
</dbReference>
<dbReference type="Pfam" id="PF02746">
    <property type="entry name" value="MR_MLE_N"/>
    <property type="match status" value="1"/>
</dbReference>
<dbReference type="GO" id="GO:0009063">
    <property type="term" value="P:amino acid catabolic process"/>
    <property type="evidence" value="ECO:0007669"/>
    <property type="project" value="InterPro"/>
</dbReference>
<keyword evidence="9" id="KW-0614">Plasmid</keyword>
<dbReference type="GO" id="GO:0018850">
    <property type="term" value="F:chloromuconate cycloisomerase activity"/>
    <property type="evidence" value="ECO:0007669"/>
    <property type="project" value="InterPro"/>
</dbReference>
<reference evidence="8" key="1">
    <citation type="journal article" date="1998" name="J. Bacteriol.">
        <title>Evolutionary relationship between chlorocatechol catabolic enzymes from Rhodococcus opacus 1CP and their counterparts in proteobacteria: sequence divergence and functional convergence.</title>
        <authorList>
            <person name="Eulberg D."/>
            <person name="Kourbatova E.M."/>
            <person name="Golovleva L.A."/>
            <person name="Schloemann M."/>
        </authorList>
    </citation>
    <scope>NUCLEOTIDE SEQUENCE</scope>
    <source>
        <strain evidence="8">1CP</strain>
    </source>
</reference>
<dbReference type="InterPro" id="IPR029065">
    <property type="entry name" value="Enolase_C-like"/>
</dbReference>
<keyword evidence="6 8" id="KW-0413">Isomerase</keyword>
<dbReference type="InterPro" id="IPR013342">
    <property type="entry name" value="Mandelate_racemase_C"/>
</dbReference>
<dbReference type="EMBL" id="CP009112">
    <property type="protein sequence ID" value="ANS32248.1"/>
    <property type="molecule type" value="Genomic_DNA"/>
</dbReference>
<dbReference type="Proteomes" id="UP000186108">
    <property type="component" value="Plasmid pR1CP1"/>
</dbReference>
<dbReference type="InterPro" id="IPR036849">
    <property type="entry name" value="Enolase-like_C_sf"/>
</dbReference>
<keyword evidence="4" id="KW-0058">Aromatic hydrocarbons catabolism</keyword>
<geneLocation type="plasmid" evidence="11">
    <name>pr1cp1</name>
</geneLocation>
<dbReference type="InterPro" id="IPR018110">
    <property type="entry name" value="Mandel_Rmase/mucon_lact_enz_CS"/>
</dbReference>
<gene>
    <name evidence="8" type="primary">clcB</name>
    <name evidence="9" type="ORF">R1CP_38245</name>
    <name evidence="10" type="ORF">R1CP_38750</name>
</gene>
<evidence type="ECO:0000256" key="6">
    <source>
        <dbReference type="ARBA" id="ARBA00023235"/>
    </source>
</evidence>
<evidence type="ECO:0000256" key="2">
    <source>
        <dbReference type="ARBA" id="ARBA00008031"/>
    </source>
</evidence>
<dbReference type="Gene3D" id="3.30.390.10">
    <property type="entry name" value="Enolase-like, N-terminal domain"/>
    <property type="match status" value="1"/>
</dbReference>
<evidence type="ECO:0000256" key="4">
    <source>
        <dbReference type="ARBA" id="ARBA00022797"/>
    </source>
</evidence>
<dbReference type="PATRIC" id="fig|37919.13.peg.8056"/>
<comment type="cofactor">
    <cofactor evidence="1">
        <name>Mn(2+)</name>
        <dbReference type="ChEBI" id="CHEBI:29035"/>
    </cofactor>
</comment>
<feature type="domain" description="Mandelate racemase/muconate lactonizing enzyme C-terminal" evidence="7">
    <location>
        <begin position="148"/>
        <end position="244"/>
    </location>
</feature>
<comment type="similarity">
    <text evidence="2">Belongs to the mandelate racemase/muconate lactonizing enzyme family.</text>
</comment>
<dbReference type="SUPFAM" id="SSF54826">
    <property type="entry name" value="Enolase N-terminal domain-like"/>
    <property type="match status" value="1"/>
</dbReference>
<dbReference type="AlphaFoldDB" id="O67985"/>
<dbReference type="InterPro" id="IPR013370">
    <property type="entry name" value="Chloromuconate_cycloisomerase"/>
</dbReference>
<proteinExistence type="inferred from homology"/>
<dbReference type="InterPro" id="IPR013341">
    <property type="entry name" value="Mandelate_racemase_N_dom"/>
</dbReference>
<dbReference type="PROSITE" id="PS00908">
    <property type="entry name" value="MR_MLE_1"/>
    <property type="match status" value="1"/>
</dbReference>
<evidence type="ECO:0000313" key="11">
    <source>
        <dbReference type="Proteomes" id="UP000186108"/>
    </source>
</evidence>
<dbReference type="NCBIfam" id="TIGR02534">
    <property type="entry name" value="mucon_cyclo"/>
    <property type="match status" value="1"/>
</dbReference>
<evidence type="ECO:0000256" key="3">
    <source>
        <dbReference type="ARBA" id="ARBA00022723"/>
    </source>
</evidence>
<keyword evidence="3" id="KW-0479">Metal-binding</keyword>
<geneLocation type="plasmid" evidence="9">
    <name>pR1CP1</name>
</geneLocation>
<evidence type="ECO:0000256" key="5">
    <source>
        <dbReference type="ARBA" id="ARBA00023211"/>
    </source>
</evidence>
<organism evidence="8">
    <name type="scientific">Rhodococcus opacus</name>
    <name type="common">Nocardia opaca</name>
    <dbReference type="NCBI Taxonomy" id="37919"/>
    <lineage>
        <taxon>Bacteria</taxon>
        <taxon>Bacillati</taxon>
        <taxon>Actinomycetota</taxon>
        <taxon>Actinomycetes</taxon>
        <taxon>Mycobacteriales</taxon>
        <taxon>Nocardiaceae</taxon>
        <taxon>Rhodococcus</taxon>
    </lineage>
</organism>
<dbReference type="Gene3D" id="3.20.20.120">
    <property type="entry name" value="Enolase-like C-terminal domain"/>
    <property type="match status" value="1"/>
</dbReference>
<evidence type="ECO:0000259" key="7">
    <source>
        <dbReference type="SMART" id="SM00922"/>
    </source>
</evidence>
<accession>O67985</accession>
<dbReference type="SFLD" id="SFLDG00180">
    <property type="entry name" value="muconate_cycloisomerase"/>
    <property type="match status" value="1"/>
</dbReference>